<proteinExistence type="predicted"/>
<comment type="caution">
    <text evidence="1">The sequence shown here is derived from an EMBL/GenBank/DDBJ whole genome shotgun (WGS) entry which is preliminary data.</text>
</comment>
<evidence type="ECO:0000313" key="2">
    <source>
        <dbReference type="Proteomes" id="UP000719267"/>
    </source>
</evidence>
<sequence length="270" mass="30725">MIGRNVSNWLEKIKSGNTEEKNKSANHLLGTSEWYFDDKKVASAERLEIVKDLIELQNDSDPIVRKCVVYLIGVLKMPSKSVNSLLAKMLKDEDEKVQISAVWASGNLGKESAPLIPILSSLSKHQNREVRWRIPWAFKEIAMIDNSLSKVLIFFSKDKDSTARMYALDAIPYCINEIDSDIKKAVRTALKSKDESAGAACRVIQKTKFDWKNTIKRLMKLVKEDNLDAVLALCIQWPEMVNEPIINKWLNNNKGYWWAKGLLNGESVKV</sequence>
<reference evidence="1 2" key="1">
    <citation type="submission" date="2021-07" db="EMBL/GenBank/DDBJ databases">
        <title>Mesonia aestuariivivens sp. nov., isolated from a tidal flat.</title>
        <authorList>
            <person name="Kim Y.-O."/>
            <person name="Yoon J.-H."/>
        </authorList>
    </citation>
    <scope>NUCLEOTIDE SEQUENCE [LARGE SCALE GENOMIC DNA]</scope>
    <source>
        <strain evidence="1 2">JHPTF-M18</strain>
    </source>
</reference>
<organism evidence="1 2">
    <name type="scientific">Mesonia aestuariivivens</name>
    <dbReference type="NCBI Taxonomy" id="2796128"/>
    <lineage>
        <taxon>Bacteria</taxon>
        <taxon>Pseudomonadati</taxon>
        <taxon>Bacteroidota</taxon>
        <taxon>Flavobacteriia</taxon>
        <taxon>Flavobacteriales</taxon>
        <taxon>Flavobacteriaceae</taxon>
        <taxon>Mesonia</taxon>
    </lineage>
</organism>
<name>A0ABS6W501_9FLAO</name>
<keyword evidence="2" id="KW-1185">Reference proteome</keyword>
<gene>
    <name evidence="1" type="ORF">KW502_14130</name>
</gene>
<dbReference type="EMBL" id="JAHWDF010000021">
    <property type="protein sequence ID" value="MBW2962925.1"/>
    <property type="molecule type" value="Genomic_DNA"/>
</dbReference>
<dbReference type="Pfam" id="PF13646">
    <property type="entry name" value="HEAT_2"/>
    <property type="match status" value="1"/>
</dbReference>
<accession>A0ABS6W501</accession>
<dbReference type="RefSeq" id="WP_219041209.1">
    <property type="nucleotide sequence ID" value="NZ_JAHWDF010000021.1"/>
</dbReference>
<dbReference type="Proteomes" id="UP000719267">
    <property type="component" value="Unassembled WGS sequence"/>
</dbReference>
<evidence type="ECO:0000313" key="1">
    <source>
        <dbReference type="EMBL" id="MBW2962925.1"/>
    </source>
</evidence>
<protein>
    <submittedName>
        <fullName evidence="1">HEAT repeat domain-containing protein</fullName>
    </submittedName>
</protein>